<dbReference type="CDD" id="cd01427">
    <property type="entry name" value="HAD_like"/>
    <property type="match status" value="1"/>
</dbReference>
<dbReference type="EMBL" id="SJJZ01000001">
    <property type="protein sequence ID" value="TCC11267.1"/>
    <property type="molecule type" value="Genomic_DNA"/>
</dbReference>
<dbReference type="InterPro" id="IPR036412">
    <property type="entry name" value="HAD-like_sf"/>
</dbReference>
<dbReference type="InterPro" id="IPR023214">
    <property type="entry name" value="HAD_sf"/>
</dbReference>
<dbReference type="PANTHER" id="PTHR43434">
    <property type="entry name" value="PHOSPHOGLYCOLATE PHOSPHATASE"/>
    <property type="match status" value="1"/>
</dbReference>
<dbReference type="Gene3D" id="3.40.50.1000">
    <property type="entry name" value="HAD superfamily/HAD-like"/>
    <property type="match status" value="1"/>
</dbReference>
<dbReference type="RefSeq" id="WP_131335750.1">
    <property type="nucleotide sequence ID" value="NZ_SJJZ01000001.1"/>
</dbReference>
<dbReference type="OrthoDB" id="4547358at2"/>
<dbReference type="GO" id="GO:0008967">
    <property type="term" value="F:phosphoglycolate phosphatase activity"/>
    <property type="evidence" value="ECO:0007669"/>
    <property type="project" value="TreeGrafter"/>
</dbReference>
<protein>
    <submittedName>
        <fullName evidence="1">HAD family phosphatase</fullName>
    </submittedName>
</protein>
<dbReference type="AlphaFoldDB" id="A0A4R0HIS5"/>
<sequence length="228" mass="23425">MTAEALAATLRRSPVILLDFDGPVCSVFAGYPASQITDELRGLALDQVGELPSAMSAIASPHEFLSAAAEVSPELGRHVEEALQTAEIKAVESATPTPGVEAFLTACRDAGRQLAIVSNNTGASVRAYLDRVGLTSLVQHIEARDPSDPALMKPSPHLIERAAQALAVEPDACTLIGDQATDVQAARAIGAASIGYANKPGKAADLATAGADAVIAHIGELTEAIRAA</sequence>
<name>A0A4R0HIS5_9ACTN</name>
<keyword evidence="2" id="KW-1185">Reference proteome</keyword>
<dbReference type="PANTHER" id="PTHR43434:SF1">
    <property type="entry name" value="PHOSPHOGLYCOLATE PHOSPHATASE"/>
    <property type="match status" value="1"/>
</dbReference>
<dbReference type="GO" id="GO:0005829">
    <property type="term" value="C:cytosol"/>
    <property type="evidence" value="ECO:0007669"/>
    <property type="project" value="TreeGrafter"/>
</dbReference>
<dbReference type="SUPFAM" id="SSF56784">
    <property type="entry name" value="HAD-like"/>
    <property type="match status" value="1"/>
</dbReference>
<dbReference type="Proteomes" id="UP000292346">
    <property type="component" value="Unassembled WGS sequence"/>
</dbReference>
<organism evidence="1 2">
    <name type="scientific">Kribbella soli</name>
    <dbReference type="NCBI Taxonomy" id="1124743"/>
    <lineage>
        <taxon>Bacteria</taxon>
        <taxon>Bacillati</taxon>
        <taxon>Actinomycetota</taxon>
        <taxon>Actinomycetes</taxon>
        <taxon>Propionibacteriales</taxon>
        <taxon>Kribbellaceae</taxon>
        <taxon>Kribbella</taxon>
    </lineage>
</organism>
<dbReference type="NCBIfam" id="TIGR01509">
    <property type="entry name" value="HAD-SF-IA-v3"/>
    <property type="match status" value="1"/>
</dbReference>
<proteinExistence type="predicted"/>
<dbReference type="GO" id="GO:0006281">
    <property type="term" value="P:DNA repair"/>
    <property type="evidence" value="ECO:0007669"/>
    <property type="project" value="TreeGrafter"/>
</dbReference>
<evidence type="ECO:0000313" key="2">
    <source>
        <dbReference type="Proteomes" id="UP000292346"/>
    </source>
</evidence>
<dbReference type="InterPro" id="IPR050155">
    <property type="entry name" value="HAD-like_hydrolase_sf"/>
</dbReference>
<dbReference type="Pfam" id="PF00702">
    <property type="entry name" value="Hydrolase"/>
    <property type="match status" value="1"/>
</dbReference>
<accession>A0A4R0HIS5</accession>
<gene>
    <name evidence="1" type="ORF">E0H45_08260</name>
</gene>
<reference evidence="1 2" key="1">
    <citation type="submission" date="2019-02" db="EMBL/GenBank/DDBJ databases">
        <title>Kribbella capetownensis sp. nov. and Kribbella speibonae sp. nov., isolated from soil.</title>
        <authorList>
            <person name="Curtis S.M."/>
            <person name="Norton I."/>
            <person name="Everest G.J."/>
            <person name="Meyers P.R."/>
        </authorList>
    </citation>
    <scope>NUCLEOTIDE SEQUENCE [LARGE SCALE GENOMIC DNA]</scope>
    <source>
        <strain evidence="1 2">KCTC 29219</strain>
    </source>
</reference>
<comment type="caution">
    <text evidence="1">The sequence shown here is derived from an EMBL/GenBank/DDBJ whole genome shotgun (WGS) entry which is preliminary data.</text>
</comment>
<evidence type="ECO:0000313" key="1">
    <source>
        <dbReference type="EMBL" id="TCC11267.1"/>
    </source>
</evidence>
<dbReference type="InterPro" id="IPR006439">
    <property type="entry name" value="HAD-SF_hydro_IA"/>
</dbReference>